<reference evidence="2 3" key="1">
    <citation type="journal article" date="2022" name="Syst. Appl. Microbiol.">
        <title>Rhodopirellula aestuarii sp. nov., a novel member of the genus Rhodopirellula isolated from brackish sediments collected in the Tagus River estuary, Portugal.</title>
        <authorList>
            <person name="Vitorino I.R."/>
            <person name="Klimek D."/>
            <person name="Calusinska M."/>
            <person name="Lobo-da-Cunha A."/>
            <person name="Vasconcelos V."/>
            <person name="Lage O.M."/>
        </authorList>
    </citation>
    <scope>NUCLEOTIDE SEQUENCE [LARGE SCALE GENOMIC DNA]</scope>
    <source>
        <strain evidence="2 3">ICT_H3.1</strain>
    </source>
</reference>
<evidence type="ECO:0000313" key="2">
    <source>
        <dbReference type="EMBL" id="MCM2374670.1"/>
    </source>
</evidence>
<evidence type="ECO:0000256" key="1">
    <source>
        <dbReference type="SAM" id="MobiDB-lite"/>
    </source>
</evidence>
<dbReference type="Proteomes" id="UP001202961">
    <property type="component" value="Unassembled WGS sequence"/>
</dbReference>
<dbReference type="EMBL" id="JAMQBK010000096">
    <property type="protein sequence ID" value="MCM2374670.1"/>
    <property type="molecule type" value="Genomic_DNA"/>
</dbReference>
<dbReference type="RefSeq" id="WP_250932679.1">
    <property type="nucleotide sequence ID" value="NZ_JAMQBK010000096.1"/>
</dbReference>
<name>A0ABT0UCM6_9BACT</name>
<sequence>MRHPPGSFSGDDPPPWHPFVPPFDPPGSPSPPMPPPTDPPEGSSTDDDTSASENDERPDWWPEDWPWPPEPEGSTEVLVPPPRHVWPRLPPDHPYHLPPGFWWPDNMPPGHPGTPDPADIEPNGSEKSSGDIWI</sequence>
<organism evidence="2 3">
    <name type="scientific">Aporhodopirellula aestuarii</name>
    <dbReference type="NCBI Taxonomy" id="2950107"/>
    <lineage>
        <taxon>Bacteria</taxon>
        <taxon>Pseudomonadati</taxon>
        <taxon>Planctomycetota</taxon>
        <taxon>Planctomycetia</taxon>
        <taxon>Pirellulales</taxon>
        <taxon>Pirellulaceae</taxon>
        <taxon>Aporhodopirellula</taxon>
    </lineage>
</organism>
<feature type="compositionally biased region" description="Pro residues" evidence="1">
    <location>
        <begin position="106"/>
        <end position="115"/>
    </location>
</feature>
<comment type="caution">
    <text evidence="2">The sequence shown here is derived from an EMBL/GenBank/DDBJ whole genome shotgun (WGS) entry which is preliminary data.</text>
</comment>
<accession>A0ABT0UCM6</accession>
<protein>
    <submittedName>
        <fullName evidence="2">Uncharacterized protein</fullName>
    </submittedName>
</protein>
<feature type="region of interest" description="Disordered" evidence="1">
    <location>
        <begin position="105"/>
        <end position="134"/>
    </location>
</feature>
<evidence type="ECO:0000313" key="3">
    <source>
        <dbReference type="Proteomes" id="UP001202961"/>
    </source>
</evidence>
<gene>
    <name evidence="2" type="ORF">NB063_28950</name>
</gene>
<keyword evidence="3" id="KW-1185">Reference proteome</keyword>
<feature type="compositionally biased region" description="Low complexity" evidence="1">
    <location>
        <begin position="1"/>
        <end position="11"/>
    </location>
</feature>
<feature type="region of interest" description="Disordered" evidence="1">
    <location>
        <begin position="1"/>
        <end position="78"/>
    </location>
</feature>
<proteinExistence type="predicted"/>
<feature type="compositionally biased region" description="Pro residues" evidence="1">
    <location>
        <begin position="12"/>
        <end position="39"/>
    </location>
</feature>